<feature type="region of interest" description="Disordered" evidence="9">
    <location>
        <begin position="394"/>
        <end position="524"/>
    </location>
</feature>
<dbReference type="InterPro" id="IPR000504">
    <property type="entry name" value="RRM_dom"/>
</dbReference>
<dbReference type="GeneID" id="115875919"/>
<keyword evidence="5" id="KW-0810">Translation regulation</keyword>
<keyword evidence="6" id="KW-0744">Spermatogenesis</keyword>
<dbReference type="GO" id="GO:0008494">
    <property type="term" value="F:translation activator activity"/>
    <property type="evidence" value="ECO:0007669"/>
    <property type="project" value="TreeGrafter"/>
</dbReference>
<gene>
    <name evidence="12" type="primary">LOC115875919</name>
</gene>
<dbReference type="Proteomes" id="UP000504635">
    <property type="component" value="Unplaced"/>
</dbReference>
<comment type="subcellular location">
    <subcellularLocation>
        <location evidence="1">Cytoplasm</location>
    </subcellularLocation>
</comment>
<name>A0A6J2X833_SITOR</name>
<dbReference type="GO" id="GO:0030154">
    <property type="term" value="P:cell differentiation"/>
    <property type="evidence" value="ECO:0007669"/>
    <property type="project" value="UniProtKB-KW"/>
</dbReference>
<keyword evidence="11" id="KW-1185">Reference proteome</keyword>
<feature type="region of interest" description="Disordered" evidence="9">
    <location>
        <begin position="35"/>
        <end position="77"/>
    </location>
</feature>
<evidence type="ECO:0000256" key="5">
    <source>
        <dbReference type="ARBA" id="ARBA00022845"/>
    </source>
</evidence>
<keyword evidence="2" id="KW-0217">Developmental protein</keyword>
<organism evidence="11 12">
    <name type="scientific">Sitophilus oryzae</name>
    <name type="common">Rice weevil</name>
    <name type="synonym">Curculio oryzae</name>
    <dbReference type="NCBI Taxonomy" id="7048"/>
    <lineage>
        <taxon>Eukaryota</taxon>
        <taxon>Metazoa</taxon>
        <taxon>Ecdysozoa</taxon>
        <taxon>Arthropoda</taxon>
        <taxon>Hexapoda</taxon>
        <taxon>Insecta</taxon>
        <taxon>Pterygota</taxon>
        <taxon>Neoptera</taxon>
        <taxon>Endopterygota</taxon>
        <taxon>Coleoptera</taxon>
        <taxon>Polyphaga</taxon>
        <taxon>Cucujiformia</taxon>
        <taxon>Curculionidae</taxon>
        <taxon>Dryophthorinae</taxon>
        <taxon>Sitophilus</taxon>
    </lineage>
</organism>
<dbReference type="GO" id="GO:0007283">
    <property type="term" value="P:spermatogenesis"/>
    <property type="evidence" value="ECO:0007669"/>
    <property type="project" value="UniProtKB-KW"/>
</dbReference>
<dbReference type="CDD" id="cd12412">
    <property type="entry name" value="RRM_DAZL_BOULE"/>
    <property type="match status" value="1"/>
</dbReference>
<dbReference type="Pfam" id="PF00076">
    <property type="entry name" value="RRM_1"/>
    <property type="match status" value="1"/>
</dbReference>
<evidence type="ECO:0000313" key="12">
    <source>
        <dbReference type="RefSeq" id="XP_030747362.1"/>
    </source>
</evidence>
<dbReference type="PANTHER" id="PTHR11176">
    <property type="entry name" value="BOULE-RELATED"/>
    <property type="match status" value="1"/>
</dbReference>
<keyword evidence="4" id="KW-0221">Differentiation</keyword>
<dbReference type="InterPro" id="IPR012677">
    <property type="entry name" value="Nucleotide-bd_a/b_plait_sf"/>
</dbReference>
<dbReference type="GO" id="GO:0003730">
    <property type="term" value="F:mRNA 3'-UTR binding"/>
    <property type="evidence" value="ECO:0007669"/>
    <property type="project" value="TreeGrafter"/>
</dbReference>
<dbReference type="InParanoid" id="A0A6J2X833"/>
<evidence type="ECO:0000256" key="8">
    <source>
        <dbReference type="PROSITE-ProRule" id="PRU00176"/>
    </source>
</evidence>
<sequence length="535" mass="55978">MGIVARQLPQPVMSNGGAVIANTMTQQPQSQITAVQSNGGPKKVISGGGSSGGPTPAATPIQNGTGQGPSPPPLTNAPKYGTLVPNRIFVGGISANTTETELMQLFSEFGTVKAAKIIQDRAGVSKGYGFITFESEDDARRPLRNADNIMLRERRLNIAPAIKKQPFGRPSTGQPYDTHIPNDGRSPAPPSHQAAMQPPMPPIFFGAAPPFYAGATAYYAPPVPSMVSSAQAPVQVSQANQDQPTQQATVYQAPPVYPTQTGPPQTAPYASMMFPQTIYMPQQYSVVPYDYPYGVGAGPTPSNGIPAHFANAGTPSGGGASPPRGPCYAPGPAPQEATILYGPAPPHPLFHPAAMDPTGAGGPLYATADGAFDPMGHATIAHFGSMGMPYGMNEDGSFLDRPGGSATPRSVLTATPPSEQRSTATPVVSVLALEQQQEKDPAAMQGGRRPSAQIQPQRRGPAPTGNRRPYGRPPNVQLNSQPPPATSFIPPVRRPRKPQRRTTTPHGVTNEIGAGDAPLPNQDDSLVTQVEALKI</sequence>
<dbReference type="PROSITE" id="PS50102">
    <property type="entry name" value="RRM"/>
    <property type="match status" value="1"/>
</dbReference>
<accession>A0A6J2X833</accession>
<feature type="domain" description="RRM" evidence="10">
    <location>
        <begin position="86"/>
        <end position="163"/>
    </location>
</feature>
<proteinExistence type="predicted"/>
<dbReference type="GO" id="GO:0051321">
    <property type="term" value="P:meiotic cell cycle"/>
    <property type="evidence" value="ECO:0007669"/>
    <property type="project" value="UniProtKB-ARBA"/>
</dbReference>
<dbReference type="OrthoDB" id="762982at2759"/>
<dbReference type="RefSeq" id="XP_030747362.1">
    <property type="nucleotide sequence ID" value="XM_030891502.1"/>
</dbReference>
<dbReference type="SMART" id="SM00360">
    <property type="entry name" value="RRM"/>
    <property type="match status" value="1"/>
</dbReference>
<dbReference type="GO" id="GO:0005737">
    <property type="term" value="C:cytoplasm"/>
    <property type="evidence" value="ECO:0007669"/>
    <property type="project" value="UniProtKB-SubCell"/>
</dbReference>
<dbReference type="InterPro" id="IPR034988">
    <property type="entry name" value="DAZ_BOULE_RRM"/>
</dbReference>
<evidence type="ECO:0000256" key="6">
    <source>
        <dbReference type="ARBA" id="ARBA00022871"/>
    </source>
</evidence>
<evidence type="ECO:0000313" key="11">
    <source>
        <dbReference type="Proteomes" id="UP000504635"/>
    </source>
</evidence>
<protein>
    <submittedName>
        <fullName evidence="12">Extensin-like isoform X1</fullName>
    </submittedName>
</protein>
<dbReference type="KEGG" id="soy:115875919"/>
<dbReference type="InterPro" id="IPR035979">
    <property type="entry name" value="RBD_domain_sf"/>
</dbReference>
<dbReference type="GO" id="GO:0045948">
    <property type="term" value="P:positive regulation of translational initiation"/>
    <property type="evidence" value="ECO:0007669"/>
    <property type="project" value="TreeGrafter"/>
</dbReference>
<keyword evidence="7 8" id="KW-0694">RNA-binding</keyword>
<reference evidence="12" key="1">
    <citation type="submission" date="2025-08" db="UniProtKB">
        <authorList>
            <consortium name="RefSeq"/>
        </authorList>
    </citation>
    <scope>IDENTIFICATION</scope>
    <source>
        <tissue evidence="12">Gonads</tissue>
    </source>
</reference>
<evidence type="ECO:0000256" key="2">
    <source>
        <dbReference type="ARBA" id="ARBA00022473"/>
    </source>
</evidence>
<evidence type="ECO:0000256" key="1">
    <source>
        <dbReference type="ARBA" id="ARBA00004496"/>
    </source>
</evidence>
<dbReference type="SUPFAM" id="SSF54928">
    <property type="entry name" value="RNA-binding domain, RBD"/>
    <property type="match status" value="1"/>
</dbReference>
<dbReference type="PANTHER" id="PTHR11176:SF57">
    <property type="entry name" value="PROTEIN BOULE"/>
    <property type="match status" value="1"/>
</dbReference>
<keyword evidence="3" id="KW-0963">Cytoplasm</keyword>
<evidence type="ECO:0000259" key="10">
    <source>
        <dbReference type="PROSITE" id="PS50102"/>
    </source>
</evidence>
<evidence type="ECO:0000256" key="3">
    <source>
        <dbReference type="ARBA" id="ARBA00022490"/>
    </source>
</evidence>
<dbReference type="AlphaFoldDB" id="A0A6J2X833"/>
<dbReference type="GO" id="GO:0070935">
    <property type="term" value="P:3'-UTR-mediated mRNA stabilization"/>
    <property type="evidence" value="ECO:0007669"/>
    <property type="project" value="TreeGrafter"/>
</dbReference>
<dbReference type="FunFam" id="3.30.70.330:FF:000167">
    <property type="entry name" value="protein boule-like isoform X1"/>
    <property type="match status" value="1"/>
</dbReference>
<evidence type="ECO:0000256" key="7">
    <source>
        <dbReference type="ARBA" id="ARBA00022884"/>
    </source>
</evidence>
<evidence type="ECO:0000256" key="9">
    <source>
        <dbReference type="SAM" id="MobiDB-lite"/>
    </source>
</evidence>
<evidence type="ECO:0000256" key="4">
    <source>
        <dbReference type="ARBA" id="ARBA00022782"/>
    </source>
</evidence>
<dbReference type="Gene3D" id="3.30.70.330">
    <property type="match status" value="1"/>
</dbReference>
<feature type="compositionally biased region" description="Polar residues" evidence="9">
    <location>
        <begin position="407"/>
        <end position="426"/>
    </location>
</feature>